<evidence type="ECO:0000256" key="2">
    <source>
        <dbReference type="ARBA" id="ARBA00022884"/>
    </source>
</evidence>
<dbReference type="FunFam" id="3.30.70.1560:FF:000001">
    <property type="entry name" value="Pseudouridine synthase"/>
    <property type="match status" value="1"/>
</dbReference>
<protein>
    <recommendedName>
        <fullName evidence="5">Pseudouridine synthase</fullName>
        <ecNumber evidence="5">5.4.99.-</ecNumber>
    </recommendedName>
</protein>
<dbReference type="GO" id="GO:0120159">
    <property type="term" value="F:rRNA pseudouridine synthase activity"/>
    <property type="evidence" value="ECO:0007669"/>
    <property type="project" value="UniProtKB-ARBA"/>
</dbReference>
<reference evidence="7 8" key="1">
    <citation type="journal article" date="2010" name="Proc. Natl. Acad. Sci. U.S.A.">
        <title>Clostridium ljungdahlii represents a microbial production platform based on syngas.</title>
        <authorList>
            <person name="Kopke M."/>
            <person name="Held C."/>
            <person name="Hujer S."/>
            <person name="Liesegang H."/>
            <person name="Wiezer A."/>
            <person name="Wollherr A."/>
            <person name="Ehrenreich A."/>
            <person name="Liebl W."/>
            <person name="Gottschalk G."/>
            <person name="Durre P."/>
        </authorList>
    </citation>
    <scope>NUCLEOTIDE SEQUENCE [LARGE SCALE GENOMIC DNA]</scope>
    <source>
        <strain evidence="8">ATCC 55383 / DSM 13528 / PETC</strain>
    </source>
</reference>
<sequence>MRGGGNMDRIDKILANLGFGTRKEIKAVVKNGEVKINGTVIKDSSMKIDPDKSTIEVGGNVVEYKKNIYLLMNKPQGVVSATFDNYDETVIDILEPEYQAFKPFPVGRLDKDTEGLLLITNDGELNHRMISPKNHVDKVYYAEIDKYLDERDVNRFKKGIQLKDGYKCLPGKLHIIESDEDGAKVEVTIQEGKFHQVKRMFNALGKNVVYLKRIKFGPIDLDKDLNLGQYRELSKNEIESIKRI</sequence>
<keyword evidence="2 4" id="KW-0694">RNA-binding</keyword>
<dbReference type="InterPro" id="IPR050343">
    <property type="entry name" value="RsuA_PseudoU_synthase"/>
</dbReference>
<gene>
    <name evidence="7" type="primary">rsuA</name>
    <name evidence="7" type="ordered locus">CLJU_c37000</name>
</gene>
<dbReference type="PROSITE" id="PS01149">
    <property type="entry name" value="PSI_RSU"/>
    <property type="match status" value="1"/>
</dbReference>
<dbReference type="eggNOG" id="COG1187">
    <property type="taxonomic scope" value="Bacteria"/>
</dbReference>
<dbReference type="STRING" id="748727.CLJU_c37000"/>
<dbReference type="PANTHER" id="PTHR47683:SF4">
    <property type="entry name" value="PSEUDOURIDINE SYNTHASE"/>
    <property type="match status" value="1"/>
</dbReference>
<name>D8GTR3_CLOLD</name>
<dbReference type="GO" id="GO:0016829">
    <property type="term" value="F:lyase activity"/>
    <property type="evidence" value="ECO:0007669"/>
    <property type="project" value="UniProtKB-KW"/>
</dbReference>
<keyword evidence="7" id="KW-0456">Lyase</keyword>
<evidence type="ECO:0000256" key="3">
    <source>
        <dbReference type="ARBA" id="ARBA00023235"/>
    </source>
</evidence>
<dbReference type="Pfam" id="PF01479">
    <property type="entry name" value="S4"/>
    <property type="match status" value="1"/>
</dbReference>
<dbReference type="EMBL" id="CP001666">
    <property type="protein sequence ID" value="ADK16726.1"/>
    <property type="molecule type" value="Genomic_DNA"/>
</dbReference>
<dbReference type="InterPro" id="IPR006145">
    <property type="entry name" value="PsdUridine_synth_RsuA/RluA"/>
</dbReference>
<proteinExistence type="inferred from homology"/>
<dbReference type="Proteomes" id="UP000001656">
    <property type="component" value="Chromosome"/>
</dbReference>
<dbReference type="SUPFAM" id="SSF55120">
    <property type="entry name" value="Pseudouridine synthase"/>
    <property type="match status" value="1"/>
</dbReference>
<dbReference type="InterPro" id="IPR000748">
    <property type="entry name" value="PsdUridine_synth_RsuA/RluB/E/F"/>
</dbReference>
<dbReference type="SMART" id="SM00363">
    <property type="entry name" value="S4"/>
    <property type="match status" value="1"/>
</dbReference>
<dbReference type="InterPro" id="IPR020094">
    <property type="entry name" value="TruA/RsuA/RluB/E/F_N"/>
</dbReference>
<dbReference type="CDD" id="cd00165">
    <property type="entry name" value="S4"/>
    <property type="match status" value="1"/>
</dbReference>
<dbReference type="InterPro" id="IPR002942">
    <property type="entry name" value="S4_RNA-bd"/>
</dbReference>
<dbReference type="AlphaFoldDB" id="D8GTR3"/>
<dbReference type="InterPro" id="IPR020103">
    <property type="entry name" value="PsdUridine_synth_cat_dom_sf"/>
</dbReference>
<organism evidence="7 8">
    <name type="scientific">Clostridium ljungdahlii (strain ATCC 55383 / DSM 13528 / PETC)</name>
    <dbReference type="NCBI Taxonomy" id="748727"/>
    <lineage>
        <taxon>Bacteria</taxon>
        <taxon>Bacillati</taxon>
        <taxon>Bacillota</taxon>
        <taxon>Clostridia</taxon>
        <taxon>Eubacteriales</taxon>
        <taxon>Clostridiaceae</taxon>
        <taxon>Clostridium</taxon>
    </lineage>
</organism>
<evidence type="ECO:0000259" key="6">
    <source>
        <dbReference type="SMART" id="SM00363"/>
    </source>
</evidence>
<dbReference type="InterPro" id="IPR042092">
    <property type="entry name" value="PsdUridine_s_RsuA/RluB/E/F_cat"/>
</dbReference>
<evidence type="ECO:0000256" key="5">
    <source>
        <dbReference type="RuleBase" id="RU003887"/>
    </source>
</evidence>
<feature type="domain" description="RNA-binding S4" evidence="6">
    <location>
        <begin position="8"/>
        <end position="68"/>
    </location>
</feature>
<comment type="similarity">
    <text evidence="1 5">Belongs to the pseudouridine synthase RsuA family.</text>
</comment>
<dbReference type="HOGENOM" id="CLU_024979_1_2_9"/>
<dbReference type="CDD" id="cd02553">
    <property type="entry name" value="PseudoU_synth_RsuA"/>
    <property type="match status" value="1"/>
</dbReference>
<evidence type="ECO:0000313" key="7">
    <source>
        <dbReference type="EMBL" id="ADK16726.1"/>
    </source>
</evidence>
<dbReference type="PROSITE" id="PS50889">
    <property type="entry name" value="S4"/>
    <property type="match status" value="1"/>
</dbReference>
<dbReference type="SUPFAM" id="SSF55174">
    <property type="entry name" value="Alpha-L RNA-binding motif"/>
    <property type="match status" value="1"/>
</dbReference>
<dbReference type="Gene3D" id="3.30.70.1560">
    <property type="entry name" value="Alpha-L RNA-binding motif"/>
    <property type="match status" value="1"/>
</dbReference>
<dbReference type="Pfam" id="PF00849">
    <property type="entry name" value="PseudoU_synth_2"/>
    <property type="match status" value="1"/>
</dbReference>
<evidence type="ECO:0000256" key="4">
    <source>
        <dbReference type="PROSITE-ProRule" id="PRU00182"/>
    </source>
</evidence>
<evidence type="ECO:0000256" key="1">
    <source>
        <dbReference type="ARBA" id="ARBA00008348"/>
    </source>
</evidence>
<keyword evidence="3 5" id="KW-0413">Isomerase</keyword>
<dbReference type="Gene3D" id="3.30.70.580">
    <property type="entry name" value="Pseudouridine synthase I, catalytic domain, N-terminal subdomain"/>
    <property type="match status" value="1"/>
</dbReference>
<dbReference type="InterPro" id="IPR036986">
    <property type="entry name" value="S4_RNA-bd_sf"/>
</dbReference>
<evidence type="ECO:0000313" key="8">
    <source>
        <dbReference type="Proteomes" id="UP000001656"/>
    </source>
</evidence>
<dbReference type="Gene3D" id="3.10.290.10">
    <property type="entry name" value="RNA-binding S4 domain"/>
    <property type="match status" value="1"/>
</dbReference>
<accession>D8GTR3</accession>
<dbReference type="GO" id="GO:0000455">
    <property type="term" value="P:enzyme-directed rRNA pseudouridine synthesis"/>
    <property type="evidence" value="ECO:0007669"/>
    <property type="project" value="UniProtKB-ARBA"/>
</dbReference>
<dbReference type="GO" id="GO:0003723">
    <property type="term" value="F:RNA binding"/>
    <property type="evidence" value="ECO:0007669"/>
    <property type="project" value="UniProtKB-KW"/>
</dbReference>
<dbReference type="InterPro" id="IPR018496">
    <property type="entry name" value="PsdUridine_synth_RsuA/RluB_CS"/>
</dbReference>
<dbReference type="PANTHER" id="PTHR47683">
    <property type="entry name" value="PSEUDOURIDINE SYNTHASE FAMILY PROTEIN-RELATED"/>
    <property type="match status" value="1"/>
</dbReference>
<dbReference type="GO" id="GO:0005829">
    <property type="term" value="C:cytosol"/>
    <property type="evidence" value="ECO:0007669"/>
    <property type="project" value="UniProtKB-ARBA"/>
</dbReference>
<dbReference type="EC" id="5.4.99.-" evidence="5"/>
<dbReference type="KEGG" id="clj:CLJU_c37000"/>
<dbReference type="NCBIfam" id="TIGR00093">
    <property type="entry name" value="pseudouridine synthase"/>
    <property type="match status" value="1"/>
</dbReference>